<dbReference type="SUPFAM" id="SSF64438">
    <property type="entry name" value="CNF1/YfiH-like putative cysteine hydrolases"/>
    <property type="match status" value="1"/>
</dbReference>
<comment type="function">
    <text evidence="2">Purine nucleoside enzyme that catalyzes the phosphorolysis of adenosine and inosine nucleosides, yielding D-ribose 1-phosphate and the respective free bases, adenine and hypoxanthine. Also catalyzes the phosphorolysis of S-methyl-5'-thioadenosine into adenine and S-methyl-5-thio-alpha-D-ribose 1-phosphate. Also has adenosine deaminase activity.</text>
</comment>
<dbReference type="Pfam" id="PF02578">
    <property type="entry name" value="Cu-oxidase_4"/>
    <property type="match status" value="1"/>
</dbReference>
<dbReference type="CDD" id="cd16833">
    <property type="entry name" value="YfiH"/>
    <property type="match status" value="1"/>
</dbReference>
<evidence type="ECO:0000256" key="3">
    <source>
        <dbReference type="ARBA" id="ARBA00007353"/>
    </source>
</evidence>
<keyword evidence="5" id="KW-0479">Metal-binding</keyword>
<dbReference type="PANTHER" id="PTHR30616">
    <property type="entry name" value="UNCHARACTERIZED PROTEIN YFIH"/>
    <property type="match status" value="1"/>
</dbReference>
<dbReference type="PANTHER" id="PTHR30616:SF2">
    <property type="entry name" value="PURINE NUCLEOSIDE PHOSPHORYLASE LACC1"/>
    <property type="match status" value="1"/>
</dbReference>
<evidence type="ECO:0000256" key="7">
    <source>
        <dbReference type="ARBA" id="ARBA00022833"/>
    </source>
</evidence>
<keyword evidence="8" id="KW-0186">Copper</keyword>
<comment type="catalytic activity">
    <reaction evidence="11">
        <text>S-methyl-5'-thioadenosine + phosphate = 5-(methylsulfanyl)-alpha-D-ribose 1-phosphate + adenine</text>
        <dbReference type="Rhea" id="RHEA:11852"/>
        <dbReference type="ChEBI" id="CHEBI:16708"/>
        <dbReference type="ChEBI" id="CHEBI:17509"/>
        <dbReference type="ChEBI" id="CHEBI:43474"/>
        <dbReference type="ChEBI" id="CHEBI:58533"/>
        <dbReference type="EC" id="2.4.2.28"/>
    </reaction>
    <physiologicalReaction direction="left-to-right" evidence="11">
        <dbReference type="Rhea" id="RHEA:11853"/>
    </physiologicalReaction>
</comment>
<keyword evidence="4" id="KW-0808">Transferase</keyword>
<protein>
    <recommendedName>
        <fullName evidence="12">Purine nucleoside phosphorylase</fullName>
    </recommendedName>
</protein>
<evidence type="ECO:0000256" key="1">
    <source>
        <dbReference type="ARBA" id="ARBA00000553"/>
    </source>
</evidence>
<evidence type="ECO:0000256" key="6">
    <source>
        <dbReference type="ARBA" id="ARBA00022801"/>
    </source>
</evidence>
<evidence type="ECO:0000256" key="11">
    <source>
        <dbReference type="ARBA" id="ARBA00049893"/>
    </source>
</evidence>
<sequence length="249" mass="26025">MAIWQHTGPVGNGGTARFAFSDRWGGVSKAPYTATNLGGHVGDDPEAVAANRSLVAFELGFADPGNVVYMNQIHGADVAYAAAQWQGRAPDVDALVTDRRHLALAVLVADCVPVLLADAEAGVVGGAHAGRPGMKAGVVPATVERMLALGAVPERIVAVTGPSVCGLCYEVPERMRADVAEKVPASHAVTRQGTPGLDVAEGVWSQLEAAGIDLKESVRLRVCTQESADYYSFRGEGTTGRFAGFVWLD</sequence>
<evidence type="ECO:0000256" key="9">
    <source>
        <dbReference type="ARBA" id="ARBA00047989"/>
    </source>
</evidence>
<evidence type="ECO:0000256" key="2">
    <source>
        <dbReference type="ARBA" id="ARBA00003215"/>
    </source>
</evidence>
<dbReference type="Gene3D" id="3.60.140.10">
    <property type="entry name" value="CNF1/YfiH-like putative cysteine hydrolases"/>
    <property type="match status" value="1"/>
</dbReference>
<gene>
    <name evidence="13" type="primary">pgeF</name>
    <name evidence="13" type="ORF">GCM10009838_38330</name>
</gene>
<reference evidence="13 14" key="1">
    <citation type="journal article" date="2019" name="Int. J. Syst. Evol. Microbiol.">
        <title>The Global Catalogue of Microorganisms (GCM) 10K type strain sequencing project: providing services to taxonomists for standard genome sequencing and annotation.</title>
        <authorList>
            <consortium name="The Broad Institute Genomics Platform"/>
            <consortium name="The Broad Institute Genome Sequencing Center for Infectious Disease"/>
            <person name="Wu L."/>
            <person name="Ma J."/>
        </authorList>
    </citation>
    <scope>NUCLEOTIDE SEQUENCE [LARGE SCALE GENOMIC DNA]</scope>
    <source>
        <strain evidence="13 14">JCM 16013</strain>
    </source>
</reference>
<evidence type="ECO:0000256" key="8">
    <source>
        <dbReference type="ARBA" id="ARBA00023008"/>
    </source>
</evidence>
<comment type="catalytic activity">
    <reaction evidence="10">
        <text>adenosine + phosphate = alpha-D-ribose 1-phosphate + adenine</text>
        <dbReference type="Rhea" id="RHEA:27642"/>
        <dbReference type="ChEBI" id="CHEBI:16335"/>
        <dbReference type="ChEBI" id="CHEBI:16708"/>
        <dbReference type="ChEBI" id="CHEBI:43474"/>
        <dbReference type="ChEBI" id="CHEBI:57720"/>
        <dbReference type="EC" id="2.4.2.1"/>
    </reaction>
    <physiologicalReaction direction="left-to-right" evidence="10">
        <dbReference type="Rhea" id="RHEA:27643"/>
    </physiologicalReaction>
</comment>
<comment type="catalytic activity">
    <reaction evidence="1">
        <text>inosine + phosphate = alpha-D-ribose 1-phosphate + hypoxanthine</text>
        <dbReference type="Rhea" id="RHEA:27646"/>
        <dbReference type="ChEBI" id="CHEBI:17368"/>
        <dbReference type="ChEBI" id="CHEBI:17596"/>
        <dbReference type="ChEBI" id="CHEBI:43474"/>
        <dbReference type="ChEBI" id="CHEBI:57720"/>
        <dbReference type="EC" id="2.4.2.1"/>
    </reaction>
    <physiologicalReaction direction="left-to-right" evidence="1">
        <dbReference type="Rhea" id="RHEA:27647"/>
    </physiologicalReaction>
</comment>
<comment type="caution">
    <text evidence="13">The sequence shown here is derived from an EMBL/GenBank/DDBJ whole genome shotgun (WGS) entry which is preliminary data.</text>
</comment>
<evidence type="ECO:0000256" key="4">
    <source>
        <dbReference type="ARBA" id="ARBA00022679"/>
    </source>
</evidence>
<name>A0ABN2RTK1_9ACTN</name>
<dbReference type="EMBL" id="BAAAQM010000020">
    <property type="protein sequence ID" value="GAA1974643.1"/>
    <property type="molecule type" value="Genomic_DNA"/>
</dbReference>
<keyword evidence="7" id="KW-0862">Zinc</keyword>
<evidence type="ECO:0000313" key="13">
    <source>
        <dbReference type="EMBL" id="GAA1974643.1"/>
    </source>
</evidence>
<evidence type="ECO:0000313" key="14">
    <source>
        <dbReference type="Proteomes" id="UP001499854"/>
    </source>
</evidence>
<keyword evidence="6" id="KW-0378">Hydrolase</keyword>
<dbReference type="InterPro" id="IPR003730">
    <property type="entry name" value="Cu_polyphenol_OxRdtase"/>
</dbReference>
<evidence type="ECO:0000256" key="5">
    <source>
        <dbReference type="ARBA" id="ARBA00022723"/>
    </source>
</evidence>
<evidence type="ECO:0000256" key="12">
    <source>
        <dbReference type="RuleBase" id="RU361274"/>
    </source>
</evidence>
<accession>A0ABN2RTK1</accession>
<organism evidence="13 14">
    <name type="scientific">Catenulispora subtropica</name>
    <dbReference type="NCBI Taxonomy" id="450798"/>
    <lineage>
        <taxon>Bacteria</taxon>
        <taxon>Bacillati</taxon>
        <taxon>Actinomycetota</taxon>
        <taxon>Actinomycetes</taxon>
        <taxon>Catenulisporales</taxon>
        <taxon>Catenulisporaceae</taxon>
        <taxon>Catenulispora</taxon>
    </lineage>
</organism>
<dbReference type="RefSeq" id="WP_344658408.1">
    <property type="nucleotide sequence ID" value="NZ_BAAAQM010000020.1"/>
</dbReference>
<keyword evidence="14" id="KW-1185">Reference proteome</keyword>
<evidence type="ECO:0000256" key="10">
    <source>
        <dbReference type="ARBA" id="ARBA00048968"/>
    </source>
</evidence>
<comment type="similarity">
    <text evidence="3 12">Belongs to the purine nucleoside phosphorylase YfiH/LACC1 family.</text>
</comment>
<dbReference type="InterPro" id="IPR038371">
    <property type="entry name" value="Cu_polyphenol_OxRdtase_sf"/>
</dbReference>
<dbReference type="Proteomes" id="UP001499854">
    <property type="component" value="Unassembled WGS sequence"/>
</dbReference>
<comment type="catalytic activity">
    <reaction evidence="9">
        <text>adenosine + H2O + H(+) = inosine + NH4(+)</text>
        <dbReference type="Rhea" id="RHEA:24408"/>
        <dbReference type="ChEBI" id="CHEBI:15377"/>
        <dbReference type="ChEBI" id="CHEBI:15378"/>
        <dbReference type="ChEBI" id="CHEBI:16335"/>
        <dbReference type="ChEBI" id="CHEBI:17596"/>
        <dbReference type="ChEBI" id="CHEBI:28938"/>
        <dbReference type="EC" id="3.5.4.4"/>
    </reaction>
    <physiologicalReaction direction="left-to-right" evidence="9">
        <dbReference type="Rhea" id="RHEA:24409"/>
    </physiologicalReaction>
</comment>
<proteinExistence type="inferred from homology"/>
<dbReference type="NCBIfam" id="TIGR00726">
    <property type="entry name" value="peptidoglycan editing factor PgeF"/>
    <property type="match status" value="1"/>
</dbReference>
<dbReference type="InterPro" id="IPR011324">
    <property type="entry name" value="Cytotoxic_necrot_fac-like_cat"/>
</dbReference>